<dbReference type="Proteomes" id="UP000515135">
    <property type="component" value="Unplaced"/>
</dbReference>
<dbReference type="FunFam" id="1.10.10.60:FF:000032">
    <property type="entry name" value="Zinc finger and SCAN domain-containing 20"/>
    <property type="match status" value="1"/>
</dbReference>
<gene>
    <name evidence="4" type="primary">LOC109481572</name>
</gene>
<dbReference type="OrthoDB" id="691673at2759"/>
<feature type="region of interest" description="Disordered" evidence="1">
    <location>
        <begin position="100"/>
        <end position="153"/>
    </location>
</feature>
<feature type="compositionally biased region" description="Basic residues" evidence="1">
    <location>
        <begin position="61"/>
        <end position="71"/>
    </location>
</feature>
<reference evidence="4" key="1">
    <citation type="submission" date="2025-08" db="UniProtKB">
        <authorList>
            <consortium name="RefSeq"/>
        </authorList>
    </citation>
    <scope>IDENTIFICATION</scope>
    <source>
        <tissue evidence="4">Gonad</tissue>
    </source>
</reference>
<dbReference type="RefSeq" id="XP_019639725.1">
    <property type="nucleotide sequence ID" value="XM_019784166.1"/>
</dbReference>
<dbReference type="GeneID" id="109481572"/>
<dbReference type="AlphaFoldDB" id="A0A6P4ZEN0"/>
<accession>A0A6P4ZEN0</accession>
<evidence type="ECO:0000313" key="4">
    <source>
        <dbReference type="RefSeq" id="XP_019639725.1"/>
    </source>
</evidence>
<dbReference type="KEGG" id="bbel:109481572"/>
<evidence type="ECO:0000313" key="3">
    <source>
        <dbReference type="Proteomes" id="UP000515135"/>
    </source>
</evidence>
<protein>
    <submittedName>
        <fullName evidence="4">Zinc finger and SCAN domain-containing protein 29-like</fullName>
    </submittedName>
</protein>
<dbReference type="InterPro" id="IPR044822">
    <property type="entry name" value="Myb_DNA-bind_4"/>
</dbReference>
<feature type="compositionally biased region" description="Acidic residues" evidence="1">
    <location>
        <begin position="119"/>
        <end position="131"/>
    </location>
</feature>
<feature type="compositionally biased region" description="Basic and acidic residues" evidence="1">
    <location>
        <begin position="72"/>
        <end position="85"/>
    </location>
</feature>
<dbReference type="PANTHER" id="PTHR47595:SF1">
    <property type="entry name" value="MYB_SANT-LIKE DNA-BINDING DOMAIN-CONTAINING PROTEIN"/>
    <property type="match status" value="1"/>
</dbReference>
<feature type="region of interest" description="Disordered" evidence="1">
    <location>
        <begin position="59"/>
        <end position="85"/>
    </location>
</feature>
<name>A0A6P4ZEN0_BRABE</name>
<dbReference type="Gene3D" id="1.10.10.60">
    <property type="entry name" value="Homeodomain-like"/>
    <property type="match status" value="1"/>
</dbReference>
<organism evidence="3 4">
    <name type="scientific">Branchiostoma belcheri</name>
    <name type="common">Amphioxus</name>
    <dbReference type="NCBI Taxonomy" id="7741"/>
    <lineage>
        <taxon>Eukaryota</taxon>
        <taxon>Metazoa</taxon>
        <taxon>Chordata</taxon>
        <taxon>Cephalochordata</taxon>
        <taxon>Leptocardii</taxon>
        <taxon>Amphioxiformes</taxon>
        <taxon>Branchiostomatidae</taxon>
        <taxon>Branchiostoma</taxon>
    </lineage>
</organism>
<keyword evidence="3" id="KW-1185">Reference proteome</keyword>
<feature type="domain" description="Myb/SANT-like DNA-binding" evidence="2">
    <location>
        <begin position="7"/>
        <end position="95"/>
    </location>
</feature>
<feature type="compositionally biased region" description="Polar residues" evidence="1">
    <location>
        <begin position="135"/>
        <end position="153"/>
    </location>
</feature>
<dbReference type="Pfam" id="PF13837">
    <property type="entry name" value="Myb_DNA-bind_4"/>
    <property type="match status" value="1"/>
</dbReference>
<dbReference type="PANTHER" id="PTHR47595">
    <property type="entry name" value="HEAT SHOCK 70 KDA PROTEIN 14"/>
    <property type="match status" value="1"/>
</dbReference>
<sequence length="153" mass="17043">MPSNSTSNWSTEETGALISIWGAGEIQRKLDGMHRNIEVFEEIAKAMVERGFNRTAAQCRSKTKALKQKYRTTRDHNSRSGRDRITCPFYNEMDAFLRDRPSSRPAVIRDSAAPARQDDAEESADEFDSSSEADNSLNSGLSESVNNGGTETF</sequence>
<proteinExistence type="predicted"/>
<evidence type="ECO:0000256" key="1">
    <source>
        <dbReference type="SAM" id="MobiDB-lite"/>
    </source>
</evidence>
<evidence type="ECO:0000259" key="2">
    <source>
        <dbReference type="Pfam" id="PF13837"/>
    </source>
</evidence>